<dbReference type="InterPro" id="IPR036890">
    <property type="entry name" value="HATPase_C_sf"/>
</dbReference>
<comment type="caution">
    <text evidence="4">The sequence shown here is derived from an EMBL/GenBank/DDBJ whole genome shotgun (WGS) entry which is preliminary data.</text>
</comment>
<name>A0ABT1INK1_9PSEU</name>
<accession>A0ABT1INK1</accession>
<dbReference type="CDD" id="cd16936">
    <property type="entry name" value="HATPase_RsbW-like"/>
    <property type="match status" value="1"/>
</dbReference>
<evidence type="ECO:0000259" key="2">
    <source>
        <dbReference type="Pfam" id="PF13581"/>
    </source>
</evidence>
<dbReference type="SUPFAM" id="SSF55874">
    <property type="entry name" value="ATPase domain of HSP90 chaperone/DNA topoisomerase II/histidine kinase"/>
    <property type="match status" value="1"/>
</dbReference>
<protein>
    <submittedName>
        <fullName evidence="4">Anti-sigma regulatory factor (Ser/Thr protein kinase)</fullName>
    </submittedName>
</protein>
<dbReference type="Pfam" id="PF13581">
    <property type="entry name" value="HATPase_c_2"/>
    <property type="match status" value="1"/>
</dbReference>
<organism evidence="4 5">
    <name type="scientific">Actinokineospora diospyrosa</name>
    <dbReference type="NCBI Taxonomy" id="103728"/>
    <lineage>
        <taxon>Bacteria</taxon>
        <taxon>Bacillati</taxon>
        <taxon>Actinomycetota</taxon>
        <taxon>Actinomycetes</taxon>
        <taxon>Pseudonocardiales</taxon>
        <taxon>Pseudonocardiaceae</taxon>
        <taxon>Actinokineospora</taxon>
    </lineage>
</organism>
<keyword evidence="1" id="KW-0723">Serine/threonine-protein kinase</keyword>
<reference evidence="4 5" key="1">
    <citation type="submission" date="2022-06" db="EMBL/GenBank/DDBJ databases">
        <title>Genomic Encyclopedia of Archaeal and Bacterial Type Strains, Phase II (KMG-II): from individual species to whole genera.</title>
        <authorList>
            <person name="Goeker M."/>
        </authorList>
    </citation>
    <scope>NUCLEOTIDE SEQUENCE [LARGE SCALE GENOMIC DNA]</scope>
    <source>
        <strain evidence="4 5">DSM 44255</strain>
    </source>
</reference>
<dbReference type="Gene3D" id="3.30.565.10">
    <property type="entry name" value="Histidine kinase-like ATPase, C-terminal domain"/>
    <property type="match status" value="1"/>
</dbReference>
<dbReference type="PANTHER" id="PTHR35526">
    <property type="entry name" value="ANTI-SIGMA-F FACTOR RSBW-RELATED"/>
    <property type="match status" value="1"/>
</dbReference>
<gene>
    <name evidence="4" type="ORF">LV75_006776</name>
</gene>
<dbReference type="InterPro" id="IPR025847">
    <property type="entry name" value="MEDS_domain"/>
</dbReference>
<evidence type="ECO:0000259" key="3">
    <source>
        <dbReference type="Pfam" id="PF14417"/>
    </source>
</evidence>
<keyword evidence="1" id="KW-0418">Kinase</keyword>
<sequence length="362" mass="37642">MAKSGVKPGDPGTRRLMTTRLTHRVDRGAGRRRRRVVTNVGRGPTVDGVTGLGADPVAIGAAHTALLYRGAVEYLAAVLPFVRAGVAAGDAVIVAAPAANLAMLREESAAEGFAADVRWLDMAEVGGNPGRIVPAVLHPVLDRAARVVTEVVWPKRPWAQYASCVRHEALANRLLDGRELRLLCPYDAAALDDSVLADALATHPGVLDRGGYRASTDYAPEAALASHGAPLIEPVRAESLLVGIGELGAARALVSARARAHGLAEQRVGDAALVVTELVTNSIEHGGGEATLSVWSADGELVFQVRDGGKLADPLAGLRPAPIDQAHGRGLLLVQTLADLVTIHSAGDGTVVRAHFTRSSGA</sequence>
<evidence type="ECO:0000313" key="4">
    <source>
        <dbReference type="EMBL" id="MCP2274242.1"/>
    </source>
</evidence>
<dbReference type="InterPro" id="IPR003594">
    <property type="entry name" value="HATPase_dom"/>
</dbReference>
<feature type="domain" description="MEDS" evidence="3">
    <location>
        <begin position="63"/>
        <end position="204"/>
    </location>
</feature>
<dbReference type="PANTHER" id="PTHR35526:SF3">
    <property type="entry name" value="ANTI-SIGMA-F FACTOR RSBW"/>
    <property type="match status" value="1"/>
</dbReference>
<dbReference type="Pfam" id="PF14417">
    <property type="entry name" value="MEDS"/>
    <property type="match status" value="1"/>
</dbReference>
<proteinExistence type="predicted"/>
<dbReference type="EMBL" id="JAMTCO010000022">
    <property type="protein sequence ID" value="MCP2274242.1"/>
    <property type="molecule type" value="Genomic_DNA"/>
</dbReference>
<evidence type="ECO:0000313" key="5">
    <source>
        <dbReference type="Proteomes" id="UP001205185"/>
    </source>
</evidence>
<evidence type="ECO:0000256" key="1">
    <source>
        <dbReference type="ARBA" id="ARBA00022527"/>
    </source>
</evidence>
<dbReference type="InterPro" id="IPR050267">
    <property type="entry name" value="Anti-sigma-factor_SerPK"/>
</dbReference>
<keyword evidence="5" id="KW-1185">Reference proteome</keyword>
<feature type="domain" description="Histidine kinase/HSP90-like ATPase" evidence="2">
    <location>
        <begin position="247"/>
        <end position="354"/>
    </location>
</feature>
<keyword evidence="1" id="KW-0808">Transferase</keyword>
<dbReference type="NCBIfam" id="NF041045">
    <property type="entry name" value="RsbA_anti_sig"/>
    <property type="match status" value="1"/>
</dbReference>
<dbReference type="Proteomes" id="UP001205185">
    <property type="component" value="Unassembled WGS sequence"/>
</dbReference>
<dbReference type="InterPro" id="IPR047718">
    <property type="entry name" value="RsbA-like_anti_sig"/>
</dbReference>